<name>A0A9P0KGZ8_ACAOB</name>
<dbReference type="AlphaFoldDB" id="A0A9P0KGZ8"/>
<feature type="region of interest" description="Disordered" evidence="1">
    <location>
        <begin position="180"/>
        <end position="209"/>
    </location>
</feature>
<accession>A0A9P0KGZ8</accession>
<proteinExistence type="predicted"/>
<dbReference type="OrthoDB" id="10256774at2759"/>
<keyword evidence="3" id="KW-1185">Reference proteome</keyword>
<organism evidence="2 3">
    <name type="scientific">Acanthoscelides obtectus</name>
    <name type="common">Bean weevil</name>
    <name type="synonym">Bruchus obtectus</name>
    <dbReference type="NCBI Taxonomy" id="200917"/>
    <lineage>
        <taxon>Eukaryota</taxon>
        <taxon>Metazoa</taxon>
        <taxon>Ecdysozoa</taxon>
        <taxon>Arthropoda</taxon>
        <taxon>Hexapoda</taxon>
        <taxon>Insecta</taxon>
        <taxon>Pterygota</taxon>
        <taxon>Neoptera</taxon>
        <taxon>Endopterygota</taxon>
        <taxon>Coleoptera</taxon>
        <taxon>Polyphaga</taxon>
        <taxon>Cucujiformia</taxon>
        <taxon>Chrysomeloidea</taxon>
        <taxon>Chrysomelidae</taxon>
        <taxon>Bruchinae</taxon>
        <taxon>Bruchini</taxon>
        <taxon>Acanthoscelides</taxon>
    </lineage>
</organism>
<reference evidence="2" key="1">
    <citation type="submission" date="2022-03" db="EMBL/GenBank/DDBJ databases">
        <authorList>
            <person name="Sayadi A."/>
        </authorList>
    </citation>
    <scope>NUCLEOTIDE SEQUENCE</scope>
</reference>
<dbReference type="Proteomes" id="UP001152888">
    <property type="component" value="Unassembled WGS sequence"/>
</dbReference>
<feature type="compositionally biased region" description="Polar residues" evidence="1">
    <location>
        <begin position="196"/>
        <end position="209"/>
    </location>
</feature>
<comment type="caution">
    <text evidence="2">The sequence shown here is derived from an EMBL/GenBank/DDBJ whole genome shotgun (WGS) entry which is preliminary data.</text>
</comment>
<evidence type="ECO:0000313" key="3">
    <source>
        <dbReference type="Proteomes" id="UP001152888"/>
    </source>
</evidence>
<sequence length="209" mass="23023">MKTEDVLEKADVLMSTKSKAIISGKKYKSYEESIASAGKRLYSDSETTTGCCKKIKIEPYIPPKKLLEHKPVVDTKKLLENIRQIVIEDYPEATNLLGDDSFKNTCKERKNVKTKVTGKIKSVKSLDNNSKFVKPKIVSEEMVNDNSVNDPTEALANEKVPLTDITSLGECSTQVTLSKNNIQEESVDPEKPTGIVSATDQPTGSGKVL</sequence>
<evidence type="ECO:0000256" key="1">
    <source>
        <dbReference type="SAM" id="MobiDB-lite"/>
    </source>
</evidence>
<dbReference type="EMBL" id="CAKOFQ010006803">
    <property type="protein sequence ID" value="CAH1972916.1"/>
    <property type="molecule type" value="Genomic_DNA"/>
</dbReference>
<protein>
    <submittedName>
        <fullName evidence="2">Uncharacterized protein</fullName>
    </submittedName>
</protein>
<evidence type="ECO:0000313" key="2">
    <source>
        <dbReference type="EMBL" id="CAH1972916.1"/>
    </source>
</evidence>
<gene>
    <name evidence="2" type="ORF">ACAOBT_LOCUS10263</name>
</gene>